<evidence type="ECO:0000256" key="16">
    <source>
        <dbReference type="ARBA" id="ARBA00032853"/>
    </source>
</evidence>
<feature type="transmembrane region" description="Helical" evidence="19">
    <location>
        <begin position="176"/>
        <end position="199"/>
    </location>
</feature>
<comment type="pathway">
    <text evidence="3 19">Cofactor biosynthesis; adenosylcobalamin biosynthesis; adenosylcobalamin from cob(II)yrinate a,c-diamide: step 7/7.</text>
</comment>
<dbReference type="HAMAP" id="MF_00719">
    <property type="entry name" value="CobS"/>
    <property type="match status" value="1"/>
</dbReference>
<evidence type="ECO:0000256" key="9">
    <source>
        <dbReference type="ARBA" id="ARBA00022679"/>
    </source>
</evidence>
<dbReference type="Pfam" id="PF02654">
    <property type="entry name" value="CobS"/>
    <property type="match status" value="1"/>
</dbReference>
<feature type="transmembrane region" description="Helical" evidence="19">
    <location>
        <begin position="205"/>
        <end position="225"/>
    </location>
</feature>
<evidence type="ECO:0000313" key="21">
    <source>
        <dbReference type="Proteomes" id="UP000464468"/>
    </source>
</evidence>
<comment type="function">
    <text evidence="14 19">Joins adenosylcobinamide-GDP and alpha-ribazole to generate adenosylcobalamin (Ado-cobalamin). Also synthesizes adenosylcobalamin 5'-phosphate from adenosylcobinamide-GDP and alpha-ribazole 5'-phosphate.</text>
</comment>
<keyword evidence="8 19" id="KW-0169">Cobalamin biosynthesis</keyword>
<comment type="similarity">
    <text evidence="4 19">Belongs to the CobS family.</text>
</comment>
<evidence type="ECO:0000256" key="10">
    <source>
        <dbReference type="ARBA" id="ARBA00022692"/>
    </source>
</evidence>
<evidence type="ECO:0000256" key="2">
    <source>
        <dbReference type="ARBA" id="ARBA00004651"/>
    </source>
</evidence>
<dbReference type="InterPro" id="IPR003805">
    <property type="entry name" value="CobS"/>
</dbReference>
<proteinExistence type="inferred from homology"/>
<comment type="catalytic activity">
    <reaction evidence="18 19">
        <text>alpha-ribazole 5'-phosphate + adenosylcob(III)inamide-GDP = adenosylcob(III)alamin 5'-phosphate + GMP + H(+)</text>
        <dbReference type="Rhea" id="RHEA:23560"/>
        <dbReference type="ChEBI" id="CHEBI:15378"/>
        <dbReference type="ChEBI" id="CHEBI:57918"/>
        <dbReference type="ChEBI" id="CHEBI:58115"/>
        <dbReference type="ChEBI" id="CHEBI:60487"/>
        <dbReference type="ChEBI" id="CHEBI:60493"/>
        <dbReference type="EC" id="2.7.8.26"/>
    </reaction>
</comment>
<organism evidence="20 21">
    <name type="scientific">Sphingomonas changnyeongensis</name>
    <dbReference type="NCBI Taxonomy" id="2698679"/>
    <lineage>
        <taxon>Bacteria</taxon>
        <taxon>Pseudomonadati</taxon>
        <taxon>Pseudomonadota</taxon>
        <taxon>Alphaproteobacteria</taxon>
        <taxon>Sphingomonadales</taxon>
        <taxon>Sphingomonadaceae</taxon>
        <taxon>Sphingomonas</taxon>
    </lineage>
</organism>
<comment type="cofactor">
    <cofactor evidence="1 19">
        <name>Mg(2+)</name>
        <dbReference type="ChEBI" id="CHEBI:18420"/>
    </cofactor>
</comment>
<reference evidence="20 21" key="1">
    <citation type="submission" date="2020-01" db="EMBL/GenBank/DDBJ databases">
        <title>Sphingomonas sp. C33 whole genome sequece.</title>
        <authorList>
            <person name="Park C."/>
        </authorList>
    </citation>
    <scope>NUCLEOTIDE SEQUENCE [LARGE SCALE GENOMIC DNA]</scope>
    <source>
        <strain evidence="20 21">C33</strain>
    </source>
</reference>
<dbReference type="PANTHER" id="PTHR34148:SF1">
    <property type="entry name" value="ADENOSYLCOBINAMIDE-GDP RIBAZOLETRANSFERASE"/>
    <property type="match status" value="1"/>
</dbReference>
<evidence type="ECO:0000256" key="13">
    <source>
        <dbReference type="ARBA" id="ARBA00023136"/>
    </source>
</evidence>
<dbReference type="KEGG" id="schy:GVO57_13080"/>
<sequence>MIARIADEGRALLAAIQFLTRLPVPGFAFDPRHLAMAVRWYPLVGALIGLIAALVLLGAARIYPAPVAVLLALAVALMATGGFHEDGLADLFDGLGVMSRARMLEVMRDSRLGSFGALALMTVLALKAAALIAMAAPVAAAALIAGHALGRLSSVLVIATSRYVRDAGTAKPVADAVGPGGLAFAVATGAGAAWAGAVLAGLPPVALGAGLAGAAAGHVLARALFERRLGGYTGDCLGAVQQLSETGLYLGVLAWLGTA</sequence>
<dbReference type="Proteomes" id="UP000464468">
    <property type="component" value="Chromosome"/>
</dbReference>
<feature type="transmembrane region" description="Helical" evidence="19">
    <location>
        <begin position="140"/>
        <end position="164"/>
    </location>
</feature>
<feature type="transmembrane region" description="Helical" evidence="19">
    <location>
        <begin position="65"/>
        <end position="83"/>
    </location>
</feature>
<dbReference type="GO" id="GO:0005886">
    <property type="term" value="C:plasma membrane"/>
    <property type="evidence" value="ECO:0007669"/>
    <property type="project" value="UniProtKB-SubCell"/>
</dbReference>
<dbReference type="GO" id="GO:0008818">
    <property type="term" value="F:cobalamin 5'-phosphate synthase activity"/>
    <property type="evidence" value="ECO:0007669"/>
    <property type="project" value="UniProtKB-UniRule"/>
</dbReference>
<dbReference type="EC" id="2.7.8.26" evidence="5 19"/>
<dbReference type="GO" id="GO:0051073">
    <property type="term" value="F:adenosylcobinamide-GDP ribazoletransferase activity"/>
    <property type="evidence" value="ECO:0007669"/>
    <property type="project" value="UniProtKB-UniRule"/>
</dbReference>
<accession>A0A7Z2NY58</accession>
<evidence type="ECO:0000256" key="4">
    <source>
        <dbReference type="ARBA" id="ARBA00010561"/>
    </source>
</evidence>
<evidence type="ECO:0000256" key="6">
    <source>
        <dbReference type="ARBA" id="ARBA00015850"/>
    </source>
</evidence>
<evidence type="ECO:0000256" key="5">
    <source>
        <dbReference type="ARBA" id="ARBA00013200"/>
    </source>
</evidence>
<keyword evidence="11 19" id="KW-0460">Magnesium</keyword>
<evidence type="ECO:0000256" key="3">
    <source>
        <dbReference type="ARBA" id="ARBA00004663"/>
    </source>
</evidence>
<evidence type="ECO:0000256" key="7">
    <source>
        <dbReference type="ARBA" id="ARBA00022475"/>
    </source>
</evidence>
<dbReference type="EMBL" id="CP047895">
    <property type="protein sequence ID" value="QHL91562.1"/>
    <property type="molecule type" value="Genomic_DNA"/>
</dbReference>
<comment type="subcellular location">
    <subcellularLocation>
        <location evidence="2 19">Cell membrane</location>
        <topology evidence="2 19">Multi-pass membrane protein</topology>
    </subcellularLocation>
</comment>
<evidence type="ECO:0000256" key="8">
    <source>
        <dbReference type="ARBA" id="ARBA00022573"/>
    </source>
</evidence>
<dbReference type="AlphaFoldDB" id="A0A7Z2NY58"/>
<dbReference type="PANTHER" id="PTHR34148">
    <property type="entry name" value="ADENOSYLCOBINAMIDE-GDP RIBAZOLETRANSFERASE"/>
    <property type="match status" value="1"/>
</dbReference>
<protein>
    <recommendedName>
        <fullName evidence="6 19">Adenosylcobinamide-GDP ribazoletransferase</fullName>
        <ecNumber evidence="5 19">2.7.8.26</ecNumber>
    </recommendedName>
    <alternativeName>
        <fullName evidence="16 19">Cobalamin synthase</fullName>
    </alternativeName>
    <alternativeName>
        <fullName evidence="15 19">Cobalamin-5'-phosphate synthase</fullName>
    </alternativeName>
</protein>
<dbReference type="NCBIfam" id="TIGR00317">
    <property type="entry name" value="cobS"/>
    <property type="match status" value="1"/>
</dbReference>
<keyword evidence="9 19" id="KW-0808">Transferase</keyword>
<keyword evidence="10 19" id="KW-0812">Transmembrane</keyword>
<keyword evidence="7 19" id="KW-1003">Cell membrane</keyword>
<evidence type="ECO:0000256" key="15">
    <source>
        <dbReference type="ARBA" id="ARBA00032605"/>
    </source>
</evidence>
<comment type="catalytic activity">
    <reaction evidence="17 19">
        <text>alpha-ribazole + adenosylcob(III)inamide-GDP = adenosylcob(III)alamin + GMP + H(+)</text>
        <dbReference type="Rhea" id="RHEA:16049"/>
        <dbReference type="ChEBI" id="CHEBI:10329"/>
        <dbReference type="ChEBI" id="CHEBI:15378"/>
        <dbReference type="ChEBI" id="CHEBI:18408"/>
        <dbReference type="ChEBI" id="CHEBI:58115"/>
        <dbReference type="ChEBI" id="CHEBI:60487"/>
        <dbReference type="EC" id="2.7.8.26"/>
    </reaction>
</comment>
<evidence type="ECO:0000256" key="14">
    <source>
        <dbReference type="ARBA" id="ARBA00025228"/>
    </source>
</evidence>
<evidence type="ECO:0000256" key="11">
    <source>
        <dbReference type="ARBA" id="ARBA00022842"/>
    </source>
</evidence>
<evidence type="ECO:0000256" key="17">
    <source>
        <dbReference type="ARBA" id="ARBA00048623"/>
    </source>
</evidence>
<evidence type="ECO:0000256" key="19">
    <source>
        <dbReference type="HAMAP-Rule" id="MF_00719"/>
    </source>
</evidence>
<dbReference type="UniPathway" id="UPA00148">
    <property type="reaction ID" value="UER00238"/>
</dbReference>
<keyword evidence="21" id="KW-1185">Reference proteome</keyword>
<evidence type="ECO:0000256" key="1">
    <source>
        <dbReference type="ARBA" id="ARBA00001946"/>
    </source>
</evidence>
<feature type="transmembrane region" description="Helical" evidence="19">
    <location>
        <begin position="112"/>
        <end position="134"/>
    </location>
</feature>
<dbReference type="RefSeq" id="WP_160593598.1">
    <property type="nucleotide sequence ID" value="NZ_CP047895.1"/>
</dbReference>
<gene>
    <name evidence="19 20" type="primary">cobS</name>
    <name evidence="20" type="ORF">GVO57_13080</name>
</gene>
<evidence type="ECO:0000256" key="12">
    <source>
        <dbReference type="ARBA" id="ARBA00022989"/>
    </source>
</evidence>
<name>A0A7Z2NY58_9SPHN</name>
<keyword evidence="13 19" id="KW-0472">Membrane</keyword>
<evidence type="ECO:0000256" key="18">
    <source>
        <dbReference type="ARBA" id="ARBA00049504"/>
    </source>
</evidence>
<dbReference type="GO" id="GO:0009236">
    <property type="term" value="P:cobalamin biosynthetic process"/>
    <property type="evidence" value="ECO:0007669"/>
    <property type="project" value="UniProtKB-UniRule"/>
</dbReference>
<evidence type="ECO:0000313" key="20">
    <source>
        <dbReference type="EMBL" id="QHL91562.1"/>
    </source>
</evidence>
<keyword evidence="12 19" id="KW-1133">Transmembrane helix</keyword>
<feature type="transmembrane region" description="Helical" evidence="19">
    <location>
        <begin position="40"/>
        <end position="59"/>
    </location>
</feature>